<protein>
    <submittedName>
        <fullName evidence="1">Uncharacterized protein</fullName>
    </submittedName>
</protein>
<gene>
    <name evidence="1" type="ORF">MLD38_032739</name>
</gene>
<dbReference type="Proteomes" id="UP001057402">
    <property type="component" value="Chromosome 10"/>
</dbReference>
<organism evidence="1 2">
    <name type="scientific">Melastoma candidum</name>
    <dbReference type="NCBI Taxonomy" id="119954"/>
    <lineage>
        <taxon>Eukaryota</taxon>
        <taxon>Viridiplantae</taxon>
        <taxon>Streptophyta</taxon>
        <taxon>Embryophyta</taxon>
        <taxon>Tracheophyta</taxon>
        <taxon>Spermatophyta</taxon>
        <taxon>Magnoliopsida</taxon>
        <taxon>eudicotyledons</taxon>
        <taxon>Gunneridae</taxon>
        <taxon>Pentapetalae</taxon>
        <taxon>rosids</taxon>
        <taxon>malvids</taxon>
        <taxon>Myrtales</taxon>
        <taxon>Melastomataceae</taxon>
        <taxon>Melastomatoideae</taxon>
        <taxon>Melastomateae</taxon>
        <taxon>Melastoma</taxon>
    </lineage>
</organism>
<reference evidence="2" key="1">
    <citation type="journal article" date="2023" name="Front. Plant Sci.">
        <title>Chromosomal-level genome assembly of Melastoma candidum provides insights into trichome evolution.</title>
        <authorList>
            <person name="Zhong Y."/>
            <person name="Wu W."/>
            <person name="Sun C."/>
            <person name="Zou P."/>
            <person name="Liu Y."/>
            <person name="Dai S."/>
            <person name="Zhou R."/>
        </authorList>
    </citation>
    <scope>NUCLEOTIDE SEQUENCE [LARGE SCALE GENOMIC DNA]</scope>
</reference>
<comment type="caution">
    <text evidence="1">The sequence shown here is derived from an EMBL/GenBank/DDBJ whole genome shotgun (WGS) entry which is preliminary data.</text>
</comment>
<proteinExistence type="predicted"/>
<evidence type="ECO:0000313" key="1">
    <source>
        <dbReference type="EMBL" id="KAI4319096.1"/>
    </source>
</evidence>
<evidence type="ECO:0000313" key="2">
    <source>
        <dbReference type="Proteomes" id="UP001057402"/>
    </source>
</evidence>
<accession>A0ACB9M878</accession>
<name>A0ACB9M878_9MYRT</name>
<dbReference type="EMBL" id="CM042889">
    <property type="protein sequence ID" value="KAI4319096.1"/>
    <property type="molecule type" value="Genomic_DNA"/>
</dbReference>
<keyword evidence="2" id="KW-1185">Reference proteome</keyword>
<sequence length="98" mass="10655">MNRGDSQNAGLLALTRLASRRSAGDDICRLFRDTGKFGAVFASIAPVCASLYRAFFACAGSGGQSFLQFCNLNSFRVKFVIDFSVFIGLSVLQDFKEP</sequence>